<evidence type="ECO:0000313" key="1">
    <source>
        <dbReference type="EMBL" id="KMO33722.1"/>
    </source>
</evidence>
<evidence type="ECO:0000313" key="2">
    <source>
        <dbReference type="Proteomes" id="UP000035929"/>
    </source>
</evidence>
<sequence length="73" mass="8095">MNGPAVPVFAARLYARRRFWHRPLMSLRACLVLALLTGLVGLCLRLAVPVTPVDQDYRDVVAFYRAMPAGSGH</sequence>
<reference evidence="1 2" key="1">
    <citation type="submission" date="2015-03" db="EMBL/GenBank/DDBJ databases">
        <title>Genome sequencing of Methylobacterium aquaticum DSM16371 type strain.</title>
        <authorList>
            <person name="Chaudhry V."/>
            <person name="Patil P.B."/>
        </authorList>
    </citation>
    <scope>NUCLEOTIDE SEQUENCE [LARGE SCALE GENOMIC DNA]</scope>
    <source>
        <strain evidence="1 2">DSM 16371</strain>
    </source>
</reference>
<protein>
    <submittedName>
        <fullName evidence="1">Uncharacterized protein</fullName>
    </submittedName>
</protein>
<dbReference type="AlphaFoldDB" id="A0A0J6SJB4"/>
<proteinExistence type="predicted"/>
<accession>A0A0J6SJB4</accession>
<dbReference type="PATRIC" id="fig|270351.6.peg.630"/>
<organism evidence="1 2">
    <name type="scientific">Methylobacterium aquaticum</name>
    <dbReference type="NCBI Taxonomy" id="270351"/>
    <lineage>
        <taxon>Bacteria</taxon>
        <taxon>Pseudomonadati</taxon>
        <taxon>Pseudomonadota</taxon>
        <taxon>Alphaproteobacteria</taxon>
        <taxon>Hyphomicrobiales</taxon>
        <taxon>Methylobacteriaceae</taxon>
        <taxon>Methylobacterium</taxon>
    </lineage>
</organism>
<gene>
    <name evidence="1" type="ORF">VP06_15860</name>
</gene>
<name>A0A0J6SJB4_9HYPH</name>
<dbReference type="EMBL" id="LABX01000116">
    <property type="protein sequence ID" value="KMO33722.1"/>
    <property type="molecule type" value="Genomic_DNA"/>
</dbReference>
<dbReference type="Proteomes" id="UP000035929">
    <property type="component" value="Unassembled WGS sequence"/>
</dbReference>
<comment type="caution">
    <text evidence="1">The sequence shown here is derived from an EMBL/GenBank/DDBJ whole genome shotgun (WGS) entry which is preliminary data.</text>
</comment>